<feature type="compositionally biased region" description="Low complexity" evidence="1">
    <location>
        <begin position="112"/>
        <end position="128"/>
    </location>
</feature>
<feature type="compositionally biased region" description="Acidic residues" evidence="1">
    <location>
        <begin position="143"/>
        <end position="152"/>
    </location>
</feature>
<feature type="compositionally biased region" description="Polar residues" evidence="1">
    <location>
        <begin position="34"/>
        <end position="48"/>
    </location>
</feature>
<gene>
    <name evidence="2" type="ORF">SPHA_62495</name>
</gene>
<protein>
    <submittedName>
        <fullName evidence="2">Uncharacterized protein</fullName>
    </submittedName>
</protein>
<accession>A0A812DVX9</accession>
<evidence type="ECO:0000313" key="2">
    <source>
        <dbReference type="EMBL" id="CAE1311007.1"/>
    </source>
</evidence>
<sequence>MPGVGTDEQLQKVRNLMQPSMKQLQEAQMRGATSRPSMSSDSQYNGNAVKQRESPRRGWQSGGAQRPLSSITSVSPAGSCSSSFQDPANPTDSTTTSKIFEDSGLDTGWRLSTGSNNSSSYSSPPGSSRHSLVEERDQTTDNSEQETDWSKP</sequence>
<evidence type="ECO:0000313" key="3">
    <source>
        <dbReference type="Proteomes" id="UP000597762"/>
    </source>
</evidence>
<evidence type="ECO:0000256" key="1">
    <source>
        <dbReference type="SAM" id="MobiDB-lite"/>
    </source>
</evidence>
<feature type="compositionally biased region" description="Polar residues" evidence="1">
    <location>
        <begin position="67"/>
        <end position="98"/>
    </location>
</feature>
<keyword evidence="3" id="KW-1185">Reference proteome</keyword>
<organism evidence="2 3">
    <name type="scientific">Acanthosepion pharaonis</name>
    <name type="common">Pharaoh cuttlefish</name>
    <name type="synonym">Sepia pharaonis</name>
    <dbReference type="NCBI Taxonomy" id="158019"/>
    <lineage>
        <taxon>Eukaryota</taxon>
        <taxon>Metazoa</taxon>
        <taxon>Spiralia</taxon>
        <taxon>Lophotrochozoa</taxon>
        <taxon>Mollusca</taxon>
        <taxon>Cephalopoda</taxon>
        <taxon>Coleoidea</taxon>
        <taxon>Decapodiformes</taxon>
        <taxon>Sepiida</taxon>
        <taxon>Sepiina</taxon>
        <taxon>Sepiidae</taxon>
        <taxon>Acanthosepion</taxon>
    </lineage>
</organism>
<comment type="caution">
    <text evidence="2">The sequence shown here is derived from an EMBL/GenBank/DDBJ whole genome shotgun (WGS) entry which is preliminary data.</text>
</comment>
<name>A0A812DVX9_ACAPH</name>
<dbReference type="EMBL" id="CAHIKZ030004474">
    <property type="protein sequence ID" value="CAE1311007.1"/>
    <property type="molecule type" value="Genomic_DNA"/>
</dbReference>
<reference evidence="2" key="1">
    <citation type="submission" date="2021-01" db="EMBL/GenBank/DDBJ databases">
        <authorList>
            <person name="Li R."/>
            <person name="Bekaert M."/>
        </authorList>
    </citation>
    <scope>NUCLEOTIDE SEQUENCE</scope>
    <source>
        <strain evidence="2">Farmed</strain>
    </source>
</reference>
<feature type="region of interest" description="Disordered" evidence="1">
    <location>
        <begin position="1"/>
        <end position="152"/>
    </location>
</feature>
<feature type="compositionally biased region" description="Polar residues" evidence="1">
    <location>
        <begin position="17"/>
        <end position="26"/>
    </location>
</feature>
<dbReference type="AlphaFoldDB" id="A0A812DVX9"/>
<dbReference type="Proteomes" id="UP000597762">
    <property type="component" value="Unassembled WGS sequence"/>
</dbReference>
<proteinExistence type="predicted"/>